<feature type="region of interest" description="Disordered" evidence="6">
    <location>
        <begin position="399"/>
        <end position="420"/>
    </location>
</feature>
<feature type="transmembrane region" description="Helical" evidence="7">
    <location>
        <begin position="16"/>
        <end position="33"/>
    </location>
</feature>
<dbReference type="AlphaFoldDB" id="A0A937RI49"/>
<proteinExistence type="predicted"/>
<evidence type="ECO:0000256" key="3">
    <source>
        <dbReference type="ARBA" id="ARBA00022676"/>
    </source>
</evidence>
<keyword evidence="7" id="KW-0812">Transmembrane</keyword>
<protein>
    <submittedName>
        <fullName evidence="8">Glycosyltransferase</fullName>
    </submittedName>
</protein>
<feature type="compositionally biased region" description="Low complexity" evidence="6">
    <location>
        <begin position="404"/>
        <end position="420"/>
    </location>
</feature>
<evidence type="ECO:0000256" key="2">
    <source>
        <dbReference type="ARBA" id="ARBA00022475"/>
    </source>
</evidence>
<keyword evidence="9" id="KW-1185">Reference proteome</keyword>
<evidence type="ECO:0000313" key="9">
    <source>
        <dbReference type="Proteomes" id="UP000604475"/>
    </source>
</evidence>
<dbReference type="PANTHER" id="PTHR22913">
    <property type="entry name" value="HYALURONAN SYNTHASE"/>
    <property type="match status" value="1"/>
</dbReference>
<dbReference type="GO" id="GO:0085029">
    <property type="term" value="P:extracellular matrix assembly"/>
    <property type="evidence" value="ECO:0007669"/>
    <property type="project" value="TreeGrafter"/>
</dbReference>
<dbReference type="Proteomes" id="UP000604475">
    <property type="component" value="Unassembled WGS sequence"/>
</dbReference>
<accession>A0A937RI49</accession>
<feature type="transmembrane region" description="Helical" evidence="7">
    <location>
        <begin position="301"/>
        <end position="323"/>
    </location>
</feature>
<keyword evidence="2" id="KW-1003">Cell membrane</keyword>
<dbReference type="Gene3D" id="3.90.550.10">
    <property type="entry name" value="Spore Coat Polysaccharide Biosynthesis Protein SpsA, Chain A"/>
    <property type="match status" value="1"/>
</dbReference>
<gene>
    <name evidence="8" type="ORF">I7412_11455</name>
</gene>
<organism evidence="8 9">
    <name type="scientific">Frankia nepalensis</name>
    <dbReference type="NCBI Taxonomy" id="1836974"/>
    <lineage>
        <taxon>Bacteria</taxon>
        <taxon>Bacillati</taxon>
        <taxon>Actinomycetota</taxon>
        <taxon>Actinomycetes</taxon>
        <taxon>Frankiales</taxon>
        <taxon>Frankiaceae</taxon>
        <taxon>Frankia</taxon>
    </lineage>
</organism>
<dbReference type="EMBL" id="JAEACQ010000163">
    <property type="protein sequence ID" value="MBL7627774.1"/>
    <property type="molecule type" value="Genomic_DNA"/>
</dbReference>
<keyword evidence="4" id="KW-0808">Transferase</keyword>
<keyword evidence="3" id="KW-0328">Glycosyltransferase</keyword>
<dbReference type="CDD" id="cd06434">
    <property type="entry name" value="GT2_HAS"/>
    <property type="match status" value="1"/>
</dbReference>
<dbReference type="Pfam" id="PF13641">
    <property type="entry name" value="Glyco_tranf_2_3"/>
    <property type="match status" value="1"/>
</dbReference>
<dbReference type="SUPFAM" id="SSF53448">
    <property type="entry name" value="Nucleotide-diphospho-sugar transferases"/>
    <property type="match status" value="1"/>
</dbReference>
<evidence type="ECO:0000256" key="1">
    <source>
        <dbReference type="ARBA" id="ARBA00004236"/>
    </source>
</evidence>
<dbReference type="InterPro" id="IPR029044">
    <property type="entry name" value="Nucleotide-diphossugar_trans"/>
</dbReference>
<comment type="subcellular location">
    <subcellularLocation>
        <location evidence="1">Cell membrane</location>
    </subcellularLocation>
</comment>
<evidence type="ECO:0000256" key="4">
    <source>
        <dbReference type="ARBA" id="ARBA00022679"/>
    </source>
</evidence>
<keyword evidence="7" id="KW-1133">Transmembrane helix</keyword>
<dbReference type="GO" id="GO:0050501">
    <property type="term" value="F:hyaluronan synthase activity"/>
    <property type="evidence" value="ECO:0007669"/>
    <property type="project" value="TreeGrafter"/>
</dbReference>
<dbReference type="RefSeq" id="WP_203004955.1">
    <property type="nucleotide sequence ID" value="NZ_JADWYU010000082.1"/>
</dbReference>
<evidence type="ECO:0000256" key="7">
    <source>
        <dbReference type="SAM" id="Phobius"/>
    </source>
</evidence>
<evidence type="ECO:0000256" key="6">
    <source>
        <dbReference type="SAM" id="MobiDB-lite"/>
    </source>
</evidence>
<dbReference type="PANTHER" id="PTHR22913:SF12">
    <property type="entry name" value="MANNURONAN SYNTHASE"/>
    <property type="match status" value="1"/>
</dbReference>
<feature type="transmembrane region" description="Helical" evidence="7">
    <location>
        <begin position="358"/>
        <end position="381"/>
    </location>
</feature>
<reference evidence="8" key="1">
    <citation type="submission" date="2020-12" db="EMBL/GenBank/DDBJ databases">
        <title>Genomic characterization of non-nitrogen-fixing Frankia strains.</title>
        <authorList>
            <person name="Carlos-Shanley C."/>
            <person name="Guerra T."/>
            <person name="Hahn D."/>
        </authorList>
    </citation>
    <scope>NUCLEOTIDE SEQUENCE</scope>
    <source>
        <strain evidence="8">CN6</strain>
    </source>
</reference>
<keyword evidence="5 7" id="KW-0472">Membrane</keyword>
<name>A0A937RI49_9ACTN</name>
<comment type="caution">
    <text evidence="8">The sequence shown here is derived from an EMBL/GenBank/DDBJ whole genome shotgun (WGS) entry which is preliminary data.</text>
</comment>
<dbReference type="GO" id="GO:0005886">
    <property type="term" value="C:plasma membrane"/>
    <property type="evidence" value="ECO:0007669"/>
    <property type="project" value="UniProtKB-SubCell"/>
</dbReference>
<dbReference type="GO" id="GO:0030213">
    <property type="term" value="P:hyaluronan biosynthetic process"/>
    <property type="evidence" value="ECO:0007669"/>
    <property type="project" value="TreeGrafter"/>
</dbReference>
<evidence type="ECO:0000256" key="5">
    <source>
        <dbReference type="ARBA" id="ARBA00023136"/>
    </source>
</evidence>
<sequence length="420" mass="47047">MQWLSAAVDFISSHRSLIPIGIAGVVSWVVWLTRRLLSTRYRPVRNNFRTTTSVIVPSFREDPDVLERCLKTWLAQEPTEIIIVPDVEDTELIERLARRADPTVTVIPFVHEGKRSALGVGISAARYDVIVLCDSDTAWEPGLLAAVQMPFVDPEVGGVGTRQNVYEPRTSVWRRVANWLVDIRYLDYVPAQGRAGAVACLSGRTAAYRRSAVLPVLHNLEHEFFLGRRCIAGDDGRLTWLVLASGYKTVHQDTARAMSMFPDSLRAFIKQRVRWSRNSYRTYLTAIYKGWLWRQPLITQVGVLQIVLTPVTMGIAMTYFALWMMRPEANAPIIAIVWLLLGRAIRGMSHLKEHPRDIFVLPLTVLMIIVVALPIKAWALVSMNKQGWLTRRADLIGGEGQSDASTRTSGPSAPAPAGAR</sequence>
<evidence type="ECO:0000313" key="8">
    <source>
        <dbReference type="EMBL" id="MBL7627774.1"/>
    </source>
</evidence>